<dbReference type="AlphaFoldDB" id="A0A1E3KXC2"/>
<dbReference type="PANTHER" id="PTHR30151:SF20">
    <property type="entry name" value="ABC TRANSPORTER PERMEASE PROTEIN HI_0355-RELATED"/>
    <property type="match status" value="1"/>
</dbReference>
<evidence type="ECO:0000313" key="10">
    <source>
        <dbReference type="Proteomes" id="UP000094578"/>
    </source>
</evidence>
<feature type="transmembrane region" description="Helical" evidence="7">
    <location>
        <begin position="229"/>
        <end position="249"/>
    </location>
</feature>
<dbReference type="Pfam" id="PF00528">
    <property type="entry name" value="BPD_transp_1"/>
    <property type="match status" value="1"/>
</dbReference>
<comment type="caution">
    <text evidence="9">The sequence shown here is derived from an EMBL/GenBank/DDBJ whole genome shotgun (WGS) entry which is preliminary data.</text>
</comment>
<dbReference type="InterPro" id="IPR035906">
    <property type="entry name" value="MetI-like_sf"/>
</dbReference>
<dbReference type="CDD" id="cd06261">
    <property type="entry name" value="TM_PBP2"/>
    <property type="match status" value="1"/>
</dbReference>
<evidence type="ECO:0000313" key="9">
    <source>
        <dbReference type="EMBL" id="ODP26198.1"/>
    </source>
</evidence>
<gene>
    <name evidence="9" type="ORF">PTI45_04038</name>
</gene>
<dbReference type="SUPFAM" id="SSF161098">
    <property type="entry name" value="MetI-like"/>
    <property type="match status" value="1"/>
</dbReference>
<keyword evidence="5 7" id="KW-1133">Transmembrane helix</keyword>
<dbReference type="InterPro" id="IPR000515">
    <property type="entry name" value="MetI-like"/>
</dbReference>
<evidence type="ECO:0000256" key="2">
    <source>
        <dbReference type="ARBA" id="ARBA00022448"/>
    </source>
</evidence>
<evidence type="ECO:0000256" key="1">
    <source>
        <dbReference type="ARBA" id="ARBA00004651"/>
    </source>
</evidence>
<keyword evidence="10" id="KW-1185">Reference proteome</keyword>
<comment type="subcellular location">
    <subcellularLocation>
        <location evidence="1 7">Cell membrane</location>
        <topology evidence="1 7">Multi-pass membrane protein</topology>
    </subcellularLocation>
</comment>
<dbReference type="EMBL" id="MDER01000086">
    <property type="protein sequence ID" value="ODP26198.1"/>
    <property type="molecule type" value="Genomic_DNA"/>
</dbReference>
<dbReference type="PATRIC" id="fig|1886670.3.peg.4067"/>
<keyword evidence="2 7" id="KW-0813">Transport</keyword>
<evidence type="ECO:0000256" key="6">
    <source>
        <dbReference type="ARBA" id="ARBA00023136"/>
    </source>
</evidence>
<feature type="domain" description="ABC transmembrane type-1" evidence="8">
    <location>
        <begin position="67"/>
        <end position="253"/>
    </location>
</feature>
<dbReference type="RefSeq" id="WP_083243641.1">
    <property type="nucleotide sequence ID" value="NZ_MDER01000086.1"/>
</dbReference>
<dbReference type="PROSITE" id="PS50928">
    <property type="entry name" value="ABC_TM1"/>
    <property type="match status" value="1"/>
</dbReference>
<proteinExistence type="inferred from homology"/>
<reference evidence="9 10" key="1">
    <citation type="submission" date="2016-08" db="EMBL/GenBank/DDBJ databases">
        <title>Genome sequencing of Paenibacillus sp. TI45-13ar, isolated from Korean traditional nuruk.</title>
        <authorList>
            <person name="Kim S.-J."/>
        </authorList>
    </citation>
    <scope>NUCLEOTIDE SEQUENCE [LARGE SCALE GENOMIC DNA]</scope>
    <source>
        <strain evidence="9 10">TI45-13ar</strain>
    </source>
</reference>
<protein>
    <submittedName>
        <fullName evidence="9">Putative aliphatic sulfonates transport permease protein SsuC</fullName>
    </submittedName>
</protein>
<feature type="transmembrane region" description="Helical" evidence="7">
    <location>
        <begin position="12"/>
        <end position="34"/>
    </location>
</feature>
<evidence type="ECO:0000256" key="7">
    <source>
        <dbReference type="RuleBase" id="RU363032"/>
    </source>
</evidence>
<feature type="transmembrane region" description="Helical" evidence="7">
    <location>
        <begin position="103"/>
        <end position="124"/>
    </location>
</feature>
<dbReference type="Gene3D" id="1.10.3720.10">
    <property type="entry name" value="MetI-like"/>
    <property type="match status" value="1"/>
</dbReference>
<evidence type="ECO:0000256" key="5">
    <source>
        <dbReference type="ARBA" id="ARBA00022989"/>
    </source>
</evidence>
<evidence type="ECO:0000256" key="4">
    <source>
        <dbReference type="ARBA" id="ARBA00022692"/>
    </source>
</evidence>
<name>A0A1E3KXC2_9BACL</name>
<keyword evidence="4 7" id="KW-0812">Transmembrane</keyword>
<keyword evidence="3" id="KW-1003">Cell membrane</keyword>
<feature type="transmembrane region" description="Helical" evidence="7">
    <location>
        <begin position="186"/>
        <end position="209"/>
    </location>
</feature>
<organism evidence="9 10">
    <name type="scientific">Paenibacillus nuruki</name>
    <dbReference type="NCBI Taxonomy" id="1886670"/>
    <lineage>
        <taxon>Bacteria</taxon>
        <taxon>Bacillati</taxon>
        <taxon>Bacillota</taxon>
        <taxon>Bacilli</taxon>
        <taxon>Bacillales</taxon>
        <taxon>Paenibacillaceae</taxon>
        <taxon>Paenibacillus</taxon>
    </lineage>
</organism>
<comment type="similarity">
    <text evidence="7">Belongs to the binding-protein-dependent transport system permease family.</text>
</comment>
<evidence type="ECO:0000259" key="8">
    <source>
        <dbReference type="PROSITE" id="PS50928"/>
    </source>
</evidence>
<sequence>MKGNHLFVRNRLLPAMVWVIAILVIWELTSWALLNIGHLPLAQSKLPYLHEVLATSIQYSGTLIKEGSATFGNAGIGFLLGALAGVVLAILMSISTWIEKLTFPYAVASQMIPVLGLAPIIYGIVRDEYISRILISGYITFFPVALNMLRGLRSVEPSALELMHSYAAKPWSIYWKLRLPAAIPGLFSGLKIAAPLAVTGAILVELMGAQHGIGVIMLRNLYYGPSHVYMFWSTVFIGALLGILSYWLISLIERIVSPWQPEFRSKGGSHS</sequence>
<dbReference type="GO" id="GO:0005886">
    <property type="term" value="C:plasma membrane"/>
    <property type="evidence" value="ECO:0007669"/>
    <property type="project" value="UniProtKB-SubCell"/>
</dbReference>
<accession>A0A1E3KXC2</accession>
<dbReference type="GO" id="GO:0055085">
    <property type="term" value="P:transmembrane transport"/>
    <property type="evidence" value="ECO:0007669"/>
    <property type="project" value="InterPro"/>
</dbReference>
<feature type="transmembrane region" description="Helical" evidence="7">
    <location>
        <begin position="71"/>
        <end position="91"/>
    </location>
</feature>
<dbReference type="Proteomes" id="UP000094578">
    <property type="component" value="Unassembled WGS sequence"/>
</dbReference>
<keyword evidence="6 7" id="KW-0472">Membrane</keyword>
<feature type="transmembrane region" description="Helical" evidence="7">
    <location>
        <begin position="130"/>
        <end position="149"/>
    </location>
</feature>
<evidence type="ECO:0000256" key="3">
    <source>
        <dbReference type="ARBA" id="ARBA00022475"/>
    </source>
</evidence>
<dbReference type="STRING" id="1886670.PTI45_04038"/>
<dbReference type="PANTHER" id="PTHR30151">
    <property type="entry name" value="ALKANE SULFONATE ABC TRANSPORTER-RELATED, MEMBRANE SUBUNIT"/>
    <property type="match status" value="1"/>
</dbReference>